<dbReference type="Proteomes" id="UP000220611">
    <property type="component" value="Unassembled WGS sequence"/>
</dbReference>
<dbReference type="InterPro" id="IPR013022">
    <property type="entry name" value="Xyl_isomerase-like_TIM-brl"/>
</dbReference>
<dbReference type="InterPro" id="IPR036237">
    <property type="entry name" value="Xyl_isomerase-like_sf"/>
</dbReference>
<reference evidence="4 6" key="3">
    <citation type="submission" date="2017-07" db="EMBL/GenBank/DDBJ databases">
        <title>Prevalence of linear plasmids in Cutibacterium (Propionibacterium) acnes isolates obtained from prostatic tissue.</title>
        <authorList>
            <person name="Davidsson S."/>
            <person name="Carlsson J."/>
            <person name="Molling P."/>
            <person name="Andren O."/>
            <person name="Andersson S.-O."/>
            <person name="Brzuszkiewicz E."/>
            <person name="Poehlein A."/>
            <person name="Al-Zeer M."/>
            <person name="Brinkmann V."/>
            <person name="Scavenius C."/>
            <person name="Nazipi S."/>
            <person name="Soderquist B."/>
            <person name="Bruggemann H."/>
        </authorList>
    </citation>
    <scope>NUCLEOTIDE SEQUENCE [LARGE SCALE GENOMIC DNA]</scope>
    <source>
        <strain evidence="4 6">DSM 753</strain>
    </source>
</reference>
<dbReference type="PANTHER" id="PTHR43489">
    <property type="entry name" value="ISOMERASE"/>
    <property type="match status" value="1"/>
</dbReference>
<proteinExistence type="predicted"/>
<evidence type="ECO:0000313" key="5">
    <source>
        <dbReference type="Proteomes" id="UP000003490"/>
    </source>
</evidence>
<keyword evidence="3" id="KW-0540">Nuclease</keyword>
<evidence type="ECO:0000256" key="1">
    <source>
        <dbReference type="ARBA" id="ARBA00023235"/>
    </source>
</evidence>
<evidence type="ECO:0000259" key="2">
    <source>
        <dbReference type="Pfam" id="PF01261"/>
    </source>
</evidence>
<dbReference type="InterPro" id="IPR050417">
    <property type="entry name" value="Sugar_Epim/Isomerase"/>
</dbReference>
<dbReference type="PANTHER" id="PTHR43489:SF7">
    <property type="entry name" value="3-DEHYDRO-D-GULOSIDE 4-EPIMERASE-RELATED"/>
    <property type="match status" value="1"/>
</dbReference>
<protein>
    <submittedName>
        <fullName evidence="3">AP endonuclease, family 2</fullName>
    </submittedName>
    <submittedName>
        <fullName evidence="4">Sugar phosphate isomerase/epimerase</fullName>
    </submittedName>
</protein>
<keyword evidence="3" id="KW-0255">Endonuclease</keyword>
<keyword evidence="3" id="KW-0378">Hydrolase</keyword>
<dbReference type="eggNOG" id="COG1082">
    <property type="taxonomic scope" value="Bacteria"/>
</dbReference>
<reference evidence="3 5" key="1">
    <citation type="submission" date="2007-08" db="EMBL/GenBank/DDBJ databases">
        <title>Draft genome sequence of Clostridium leptum (DSM 753).</title>
        <authorList>
            <person name="Sudarsanam P."/>
            <person name="Ley R."/>
            <person name="Guruge J."/>
            <person name="Turnbaugh P.J."/>
            <person name="Mahowald M."/>
            <person name="Liep D."/>
            <person name="Gordon J."/>
        </authorList>
    </citation>
    <scope>NUCLEOTIDE SEQUENCE [LARGE SCALE GENOMIC DNA]</scope>
    <source>
        <strain evidence="3 5">DSM 753</strain>
    </source>
</reference>
<dbReference type="Pfam" id="PF01261">
    <property type="entry name" value="AP_endonuc_2"/>
    <property type="match status" value="1"/>
</dbReference>
<name>A7VUH3_9FIRM</name>
<dbReference type="EMBL" id="ABCB02000019">
    <property type="protein sequence ID" value="EDO60623.1"/>
    <property type="molecule type" value="Genomic_DNA"/>
</dbReference>
<dbReference type="Gene3D" id="3.20.20.150">
    <property type="entry name" value="Divalent-metal-dependent TIM barrel enzymes"/>
    <property type="match status" value="1"/>
</dbReference>
<sequence length="260" mass="28682">MKIGYCAPACYIREVKEAGFDYIELPLCSIAAETDQSFEKILAQLKSENLPCLASNMFLPKSVRVTGNDVNLKTAAAYCETALSRAQRLGNRAVVLGSCGARNVPGGFPMEKAWRQFEEFGRMAGEIAAKHDVVIVLEPINGTETNLMKTVIEGVALARKINHPYVKALADYFHMQVEKEGMSSILAAGDDLYHTHTAALVGRSLPLEYDQEIQAYFIKALKQIGYRGALSIETADYRQPLSEMRQSLSLLQSLAEQAEI</sequence>
<accession>A7VUH3</accession>
<dbReference type="HOGENOM" id="CLU_050006_8_0_9"/>
<dbReference type="EMBL" id="NOXF01000004">
    <property type="protein sequence ID" value="PEQ24759.1"/>
    <property type="molecule type" value="Genomic_DNA"/>
</dbReference>
<evidence type="ECO:0000313" key="4">
    <source>
        <dbReference type="EMBL" id="PEQ24759.1"/>
    </source>
</evidence>
<comment type="caution">
    <text evidence="3">The sequence shown here is derived from an EMBL/GenBank/DDBJ whole genome shotgun (WGS) entry which is preliminary data.</text>
</comment>
<evidence type="ECO:0000313" key="3">
    <source>
        <dbReference type="EMBL" id="EDO60623.1"/>
    </source>
</evidence>
<keyword evidence="6" id="KW-1185">Reference proteome</keyword>
<reference evidence="3 5" key="2">
    <citation type="submission" date="2007-08" db="EMBL/GenBank/DDBJ databases">
        <authorList>
            <person name="Fulton L."/>
            <person name="Clifton S."/>
            <person name="Fulton B."/>
            <person name="Xu J."/>
            <person name="Minx P."/>
            <person name="Pepin K.H."/>
            <person name="Johnson M."/>
            <person name="Thiruvilangam P."/>
            <person name="Bhonagiri V."/>
            <person name="Nash W.E."/>
            <person name="Wang C."/>
            <person name="Mardis E.R."/>
            <person name="Wilson R.K."/>
        </authorList>
    </citation>
    <scope>NUCLEOTIDE SEQUENCE [LARGE SCALE GENOMIC DNA]</scope>
    <source>
        <strain evidence="3 5">DSM 753</strain>
    </source>
</reference>
<gene>
    <name evidence="4" type="ORF">CH238_07305</name>
    <name evidence="3" type="ORF">CLOLEP_02219</name>
</gene>
<dbReference type="OrthoDB" id="9814946at2"/>
<dbReference type="Proteomes" id="UP000003490">
    <property type="component" value="Unassembled WGS sequence"/>
</dbReference>
<dbReference type="GO" id="GO:0004519">
    <property type="term" value="F:endonuclease activity"/>
    <property type="evidence" value="ECO:0007669"/>
    <property type="project" value="UniProtKB-KW"/>
</dbReference>
<dbReference type="GO" id="GO:0016853">
    <property type="term" value="F:isomerase activity"/>
    <property type="evidence" value="ECO:0007669"/>
    <property type="project" value="UniProtKB-KW"/>
</dbReference>
<organism evidence="3 5">
    <name type="scientific">[Clostridium] leptum DSM 753</name>
    <dbReference type="NCBI Taxonomy" id="428125"/>
    <lineage>
        <taxon>Bacteria</taxon>
        <taxon>Bacillati</taxon>
        <taxon>Bacillota</taxon>
        <taxon>Clostridia</taxon>
        <taxon>Eubacteriales</taxon>
        <taxon>Oscillospiraceae</taxon>
        <taxon>Oscillospiraceae incertae sedis</taxon>
    </lineage>
</organism>
<dbReference type="SUPFAM" id="SSF51658">
    <property type="entry name" value="Xylose isomerase-like"/>
    <property type="match status" value="1"/>
</dbReference>
<feature type="domain" description="Xylose isomerase-like TIM barrel" evidence="2">
    <location>
        <begin position="12"/>
        <end position="253"/>
    </location>
</feature>
<dbReference type="AlphaFoldDB" id="A7VUH3"/>
<keyword evidence="1 4" id="KW-0413">Isomerase</keyword>
<evidence type="ECO:0000313" key="6">
    <source>
        <dbReference type="Proteomes" id="UP000220611"/>
    </source>
</evidence>